<dbReference type="InterPro" id="IPR044838">
    <property type="entry name" value="EGY1-like"/>
</dbReference>
<dbReference type="RefSeq" id="WP_188975571.1">
    <property type="nucleotide sequence ID" value="NZ_BMPG01000001.1"/>
</dbReference>
<dbReference type="EMBL" id="BMPG01000001">
    <property type="protein sequence ID" value="GGL50093.1"/>
    <property type="molecule type" value="Genomic_DNA"/>
</dbReference>
<dbReference type="GO" id="GO:0016020">
    <property type="term" value="C:membrane"/>
    <property type="evidence" value="ECO:0007669"/>
    <property type="project" value="UniProtKB-SubCell"/>
</dbReference>
<evidence type="ECO:0000256" key="8">
    <source>
        <dbReference type="SAM" id="Phobius"/>
    </source>
</evidence>
<feature type="transmembrane region" description="Helical" evidence="8">
    <location>
        <begin position="87"/>
        <end position="107"/>
    </location>
</feature>
<keyword evidence="2 10" id="KW-0645">Protease</keyword>
<dbReference type="OrthoDB" id="19110at2157"/>
<comment type="subcellular location">
    <subcellularLocation>
        <location evidence="1">Membrane</location>
        <topology evidence="1">Multi-pass membrane protein</topology>
    </subcellularLocation>
</comment>
<feature type="transmembrane region" description="Helical" evidence="8">
    <location>
        <begin position="178"/>
        <end position="203"/>
    </location>
</feature>
<reference evidence="10" key="1">
    <citation type="journal article" date="2014" name="Int. J. Syst. Evol. Microbiol.">
        <title>Complete genome sequence of Corynebacterium casei LMG S-19264T (=DSM 44701T), isolated from a smear-ripened cheese.</title>
        <authorList>
            <consortium name="US DOE Joint Genome Institute (JGI-PGF)"/>
            <person name="Walter F."/>
            <person name="Albersmeier A."/>
            <person name="Kalinowski J."/>
            <person name="Ruckert C."/>
        </authorList>
    </citation>
    <scope>NUCLEOTIDE SEQUENCE</scope>
    <source>
        <strain evidence="10">JCM 19596</strain>
    </source>
</reference>
<feature type="transmembrane region" description="Helical" evidence="8">
    <location>
        <begin position="319"/>
        <end position="338"/>
    </location>
</feature>
<evidence type="ECO:0000256" key="1">
    <source>
        <dbReference type="ARBA" id="ARBA00004141"/>
    </source>
</evidence>
<accession>A0A830FG92</accession>
<feature type="transmembrane region" description="Helical" evidence="8">
    <location>
        <begin position="149"/>
        <end position="166"/>
    </location>
</feature>
<dbReference type="PANTHER" id="PTHR31412:SF0">
    <property type="entry name" value="ZINC METALLOPROTEASE EGY1, CHLOROPLASTIC-RELATED"/>
    <property type="match status" value="1"/>
</dbReference>
<evidence type="ECO:0000256" key="4">
    <source>
        <dbReference type="ARBA" id="ARBA00022801"/>
    </source>
</evidence>
<evidence type="ECO:0000256" key="3">
    <source>
        <dbReference type="ARBA" id="ARBA00022692"/>
    </source>
</evidence>
<dbReference type="GO" id="GO:0008233">
    <property type="term" value="F:peptidase activity"/>
    <property type="evidence" value="ECO:0007669"/>
    <property type="project" value="UniProtKB-KW"/>
</dbReference>
<feature type="transmembrane region" description="Helical" evidence="8">
    <location>
        <begin position="252"/>
        <end position="273"/>
    </location>
</feature>
<feature type="transmembrane region" description="Helical" evidence="8">
    <location>
        <begin position="294"/>
        <end position="313"/>
    </location>
</feature>
<name>A0A830FG92_9EURY</name>
<evidence type="ECO:0000259" key="9">
    <source>
        <dbReference type="Pfam" id="PF02163"/>
    </source>
</evidence>
<evidence type="ECO:0000256" key="2">
    <source>
        <dbReference type="ARBA" id="ARBA00022670"/>
    </source>
</evidence>
<keyword evidence="6 8" id="KW-1133">Transmembrane helix</keyword>
<evidence type="ECO:0000313" key="10">
    <source>
        <dbReference type="EMBL" id="GGL50093.1"/>
    </source>
</evidence>
<evidence type="ECO:0000313" key="11">
    <source>
        <dbReference type="Proteomes" id="UP000607197"/>
    </source>
</evidence>
<evidence type="ECO:0000256" key="6">
    <source>
        <dbReference type="ARBA" id="ARBA00022989"/>
    </source>
</evidence>
<keyword evidence="7 8" id="KW-0472">Membrane</keyword>
<keyword evidence="5" id="KW-0809">Transit peptide</keyword>
<comment type="caution">
    <text evidence="10">The sequence shown here is derived from an EMBL/GenBank/DDBJ whole genome shotgun (WGS) entry which is preliminary data.</text>
</comment>
<evidence type="ECO:0000256" key="7">
    <source>
        <dbReference type="ARBA" id="ARBA00023136"/>
    </source>
</evidence>
<feature type="transmembrane region" description="Helical" evidence="8">
    <location>
        <begin position="119"/>
        <end position="137"/>
    </location>
</feature>
<feature type="transmembrane region" description="Helical" evidence="8">
    <location>
        <begin position="350"/>
        <end position="372"/>
    </location>
</feature>
<dbReference type="InterPro" id="IPR008915">
    <property type="entry name" value="Peptidase_M50"/>
</dbReference>
<gene>
    <name evidence="10" type="ORF">GCM10009039_05360</name>
</gene>
<proteinExistence type="predicted"/>
<sequence length="375" mass="39903">MTGEAGDAPAPEAFASVFSTYEVHEREDGGAVYYGEPLVDERELYRAVAPLFDDAGYDVQLNYRTGEFVLVAEPQAEATEGFPWTNVALALATIVSTLYAGSMWYYVSDPLSADILRAVPFTLAVMGVLGIHEFGHYAASKYHDVDATLPYFIPVPTLIGTMGAVIRMRGRIPSRRALFDIGVAGPLAGLAATILTAAVGLLLGPITVPQALLDAAASGNAVNIEFHYPLLMHGIAWALGEPLAYPNDPTKAVNPVVIGAWVGMFVTLLNLIPVGQLDGGHVLSAMLGDAHARVAGLVPAALFALAGYLYAFTDAGQAAFVWVLWGVIGLFMAWRGSVPTMDDQPLDRRRFAVGVLTFVLGALCFVPVPIQITPL</sequence>
<dbReference type="GO" id="GO:0006508">
    <property type="term" value="P:proteolysis"/>
    <property type="evidence" value="ECO:0007669"/>
    <property type="project" value="UniProtKB-KW"/>
</dbReference>
<protein>
    <submittedName>
        <fullName evidence="10">Site-2 protease family protein</fullName>
    </submittedName>
</protein>
<feature type="domain" description="Peptidase M50" evidence="9">
    <location>
        <begin position="121"/>
        <end position="293"/>
    </location>
</feature>
<evidence type="ECO:0000256" key="5">
    <source>
        <dbReference type="ARBA" id="ARBA00022946"/>
    </source>
</evidence>
<keyword evidence="4" id="KW-0378">Hydrolase</keyword>
<dbReference type="Proteomes" id="UP000607197">
    <property type="component" value="Unassembled WGS sequence"/>
</dbReference>
<keyword evidence="11" id="KW-1185">Reference proteome</keyword>
<dbReference type="Pfam" id="PF02163">
    <property type="entry name" value="Peptidase_M50"/>
    <property type="match status" value="1"/>
</dbReference>
<dbReference type="AlphaFoldDB" id="A0A830FG92"/>
<organism evidence="10 11">
    <name type="scientific">Halocalculus aciditolerans</name>
    <dbReference type="NCBI Taxonomy" id="1383812"/>
    <lineage>
        <taxon>Archaea</taxon>
        <taxon>Methanobacteriati</taxon>
        <taxon>Methanobacteriota</taxon>
        <taxon>Stenosarchaea group</taxon>
        <taxon>Halobacteria</taxon>
        <taxon>Halobacteriales</taxon>
        <taxon>Halobacteriaceae</taxon>
        <taxon>Halocalculus</taxon>
    </lineage>
</organism>
<dbReference type="PANTHER" id="PTHR31412">
    <property type="entry name" value="ZINC METALLOPROTEASE EGY1"/>
    <property type="match status" value="1"/>
</dbReference>
<keyword evidence="3 8" id="KW-0812">Transmembrane</keyword>
<dbReference type="CDD" id="cd06160">
    <property type="entry name" value="S2P-M50_like_2"/>
    <property type="match status" value="1"/>
</dbReference>
<reference evidence="10" key="2">
    <citation type="submission" date="2020-09" db="EMBL/GenBank/DDBJ databases">
        <authorList>
            <person name="Sun Q."/>
            <person name="Ohkuma M."/>
        </authorList>
    </citation>
    <scope>NUCLEOTIDE SEQUENCE</scope>
    <source>
        <strain evidence="10">JCM 19596</strain>
    </source>
</reference>